<proteinExistence type="predicted"/>
<keyword evidence="3" id="KW-1185">Reference proteome</keyword>
<sequence length="121" mass="13927">MVRTNQSIIVRDSRGNKLPAKIIKTTGKEVTLRVPNVRKDEQYTFELGGVNVGKNRDLRYSNYFFVKDNWRNNKPEPNARGPQQGWPGQNAKPGQPPQHQKGQLRQPKKPDPNQNGQWQPQ</sequence>
<feature type="compositionally biased region" description="Polar residues" evidence="1">
    <location>
        <begin position="112"/>
        <end position="121"/>
    </location>
</feature>
<dbReference type="Proteomes" id="UP000027665">
    <property type="component" value="Unassembled WGS sequence"/>
</dbReference>
<evidence type="ECO:0000313" key="3">
    <source>
        <dbReference type="Proteomes" id="UP000027665"/>
    </source>
</evidence>
<protein>
    <submittedName>
        <fullName evidence="2">Uncharacterized protein</fullName>
    </submittedName>
</protein>
<feature type="region of interest" description="Disordered" evidence="1">
    <location>
        <begin position="69"/>
        <end position="121"/>
    </location>
</feature>
<reference evidence="2 3" key="1">
    <citation type="submission" date="2014-04" db="EMBL/GenBank/DDBJ databases">
        <title>Draft Genome Sequence of Synergistes jonesii.</title>
        <authorList>
            <person name="Coil D.A."/>
            <person name="Eisen J.A."/>
            <person name="Holland-Moritz H.E."/>
        </authorList>
    </citation>
    <scope>NUCLEOTIDE SEQUENCE [LARGE SCALE GENOMIC DNA]</scope>
    <source>
        <strain evidence="2 3">78-1</strain>
    </source>
</reference>
<dbReference type="EMBL" id="JMKI01000047">
    <property type="protein sequence ID" value="KEJ91419.1"/>
    <property type="molecule type" value="Genomic_DNA"/>
</dbReference>
<dbReference type="AlphaFoldDB" id="A0A073INT0"/>
<evidence type="ECO:0000313" key="2">
    <source>
        <dbReference type="EMBL" id="KEJ91419.1"/>
    </source>
</evidence>
<accession>A0A073INT0</accession>
<organism evidence="2 3">
    <name type="scientific">Synergistes jonesii</name>
    <dbReference type="NCBI Taxonomy" id="2754"/>
    <lineage>
        <taxon>Bacteria</taxon>
        <taxon>Thermotogati</taxon>
        <taxon>Synergistota</taxon>
        <taxon>Synergistia</taxon>
        <taxon>Synergistales</taxon>
        <taxon>Synergistaceae</taxon>
        <taxon>Synergistes</taxon>
    </lineage>
</organism>
<comment type="caution">
    <text evidence="2">The sequence shown here is derived from an EMBL/GenBank/DDBJ whole genome shotgun (WGS) entry which is preliminary data.</text>
</comment>
<gene>
    <name evidence="2" type="ORF">EH55_09405</name>
</gene>
<name>A0A073INT0_9BACT</name>
<evidence type="ECO:0000256" key="1">
    <source>
        <dbReference type="SAM" id="MobiDB-lite"/>
    </source>
</evidence>